<evidence type="ECO:0000313" key="4">
    <source>
        <dbReference type="EMBL" id="BDS08465.1"/>
    </source>
</evidence>
<evidence type="ECO:0000256" key="1">
    <source>
        <dbReference type="ARBA" id="ARBA00022676"/>
    </source>
</evidence>
<dbReference type="Gene3D" id="3.40.50.2000">
    <property type="entry name" value="Glycogen Phosphorylase B"/>
    <property type="match status" value="2"/>
</dbReference>
<reference evidence="4" key="1">
    <citation type="submission" date="2024-07" db="EMBL/GenBank/DDBJ databases">
        <title>Complete genome sequence of Verrucomicrobiaceae bacterium NT6N.</title>
        <authorList>
            <person name="Huang C."/>
            <person name="Takami H."/>
            <person name="Hamasaki K."/>
        </authorList>
    </citation>
    <scope>NUCLEOTIDE SEQUENCE</scope>
    <source>
        <strain evidence="4">NT6N</strain>
    </source>
</reference>
<name>A0AAT9FRA9_9BACT</name>
<dbReference type="Pfam" id="PF00534">
    <property type="entry name" value="Glycos_transf_1"/>
    <property type="match status" value="1"/>
</dbReference>
<protein>
    <submittedName>
        <fullName evidence="4">Glucosyltransferase</fullName>
    </submittedName>
</protein>
<accession>A0AAT9FRA9</accession>
<dbReference type="SUPFAM" id="SSF53756">
    <property type="entry name" value="UDP-Glycosyltransferase/glycogen phosphorylase"/>
    <property type="match status" value="1"/>
</dbReference>
<keyword evidence="2" id="KW-0808">Transferase</keyword>
<dbReference type="PANTHER" id="PTHR12526:SF510">
    <property type="entry name" value="D-INOSITOL 3-PHOSPHATE GLYCOSYLTRANSFERASE"/>
    <property type="match status" value="1"/>
</dbReference>
<dbReference type="KEGG" id="osu:NT6N_35050"/>
<proteinExistence type="predicted"/>
<gene>
    <name evidence="4" type="primary">waaG</name>
    <name evidence="4" type="ORF">NT6N_35050</name>
</gene>
<dbReference type="AlphaFoldDB" id="A0AAT9FRA9"/>
<organism evidence="4">
    <name type="scientific">Oceaniferula spumae</name>
    <dbReference type="NCBI Taxonomy" id="2979115"/>
    <lineage>
        <taxon>Bacteria</taxon>
        <taxon>Pseudomonadati</taxon>
        <taxon>Verrucomicrobiota</taxon>
        <taxon>Verrucomicrobiia</taxon>
        <taxon>Verrucomicrobiales</taxon>
        <taxon>Verrucomicrobiaceae</taxon>
        <taxon>Oceaniferula</taxon>
    </lineage>
</organism>
<dbReference type="PANTHER" id="PTHR12526">
    <property type="entry name" value="GLYCOSYLTRANSFERASE"/>
    <property type="match status" value="1"/>
</dbReference>
<evidence type="ECO:0000259" key="3">
    <source>
        <dbReference type="Pfam" id="PF00534"/>
    </source>
</evidence>
<dbReference type="CDD" id="cd03801">
    <property type="entry name" value="GT4_PimA-like"/>
    <property type="match status" value="1"/>
</dbReference>
<sequence length="375" mass="41411">MKVVLMLQFYFPFGGLQRDCVKMAGLLAANGHEVTILTRSWEGETPEEVEVQVLGARGLSNVAMDQNFDQDAAAWLNTKVVNAVIGFSRMETTMDFYYAADPCYRLRIERDRSLFYRLSRKFRYYAGLEQKLFEAGGDTHLLLLTGMEVPEYVARYGTEESRITVLPPGIRKRELLMDAKLEIRAKVRADMGWPDDLPVVLFVGSGFATKGLDRAIRACGAMPGRVKFVVAGDGKTGKYQQLAKQVGVGDKVDFLGARDDAWELMVAADLMIHPARSENTGTVLVEALSAGTGVLTTDRCGFANHVTSSGSGHVLVSPFDQDALNHSLERMISEPWQQRAEKALLYAETEDLYSGMDAGVRQIEMFLANGGRVGS</sequence>
<dbReference type="GO" id="GO:0016757">
    <property type="term" value="F:glycosyltransferase activity"/>
    <property type="evidence" value="ECO:0007669"/>
    <property type="project" value="UniProtKB-KW"/>
</dbReference>
<dbReference type="InterPro" id="IPR001296">
    <property type="entry name" value="Glyco_trans_1"/>
</dbReference>
<dbReference type="EMBL" id="AP026866">
    <property type="protein sequence ID" value="BDS08465.1"/>
    <property type="molecule type" value="Genomic_DNA"/>
</dbReference>
<keyword evidence="1" id="KW-0328">Glycosyltransferase</keyword>
<feature type="domain" description="Glycosyl transferase family 1" evidence="3">
    <location>
        <begin position="186"/>
        <end position="338"/>
    </location>
</feature>
<evidence type="ECO:0000256" key="2">
    <source>
        <dbReference type="ARBA" id="ARBA00022679"/>
    </source>
</evidence>